<name>A0A6J7X5G9_9CAUD</name>
<sequence length="194" mass="22441">MGTKADKFPKWFYDNATVADFESGLAEFKGKKNLKFLQIGVFTGNASAWLLENILTDPSSLLVDIDPWCGNLQHESIYDWDDIREAYREQTASHGKKVQAHKAFSGDWLKNHRELKYDFIYIDGDHLPESVTLDADLSWDLLKPGGIMAFDDYEWDHPDGTDKNPKPAIDAWLNKHKDDIDIIRKGWQVWIRKK</sequence>
<dbReference type="InterPro" id="IPR029063">
    <property type="entry name" value="SAM-dependent_MTases_sf"/>
</dbReference>
<evidence type="ECO:0000313" key="1">
    <source>
        <dbReference type="EMBL" id="CAB5224923.1"/>
    </source>
</evidence>
<dbReference type="EMBL" id="LR798338">
    <property type="protein sequence ID" value="CAB5224923.1"/>
    <property type="molecule type" value="Genomic_DNA"/>
</dbReference>
<gene>
    <name evidence="1" type="ORF">UFOVP744_43</name>
</gene>
<protein>
    <submittedName>
        <fullName evidence="1">AdoMet_MTases domain containing protein</fullName>
    </submittedName>
</protein>
<dbReference type="Gene3D" id="3.40.50.150">
    <property type="entry name" value="Vaccinia Virus protein VP39"/>
    <property type="match status" value="1"/>
</dbReference>
<organism evidence="1">
    <name type="scientific">uncultured Caudovirales phage</name>
    <dbReference type="NCBI Taxonomy" id="2100421"/>
    <lineage>
        <taxon>Viruses</taxon>
        <taxon>Duplodnaviria</taxon>
        <taxon>Heunggongvirae</taxon>
        <taxon>Uroviricota</taxon>
        <taxon>Caudoviricetes</taxon>
        <taxon>Peduoviridae</taxon>
        <taxon>Maltschvirus</taxon>
        <taxon>Maltschvirus maltsch</taxon>
    </lineage>
</organism>
<dbReference type="Pfam" id="PF13578">
    <property type="entry name" value="Methyltransf_24"/>
    <property type="match status" value="1"/>
</dbReference>
<reference evidence="1" key="1">
    <citation type="submission" date="2020-05" db="EMBL/GenBank/DDBJ databases">
        <authorList>
            <person name="Chiriac C."/>
            <person name="Salcher M."/>
            <person name="Ghai R."/>
            <person name="Kavagutti S V."/>
        </authorList>
    </citation>
    <scope>NUCLEOTIDE SEQUENCE</scope>
</reference>
<dbReference type="SUPFAM" id="SSF53335">
    <property type="entry name" value="S-adenosyl-L-methionine-dependent methyltransferases"/>
    <property type="match status" value="1"/>
</dbReference>
<accession>A0A6J7X5G9</accession>
<proteinExistence type="predicted"/>